<dbReference type="SFLD" id="SFLDS00003">
    <property type="entry name" value="Haloacid_Dehalogenase"/>
    <property type="match status" value="1"/>
</dbReference>
<dbReference type="PANTHER" id="PTHR10000">
    <property type="entry name" value="PHOSPHOSERINE PHOSPHATASE"/>
    <property type="match status" value="1"/>
</dbReference>
<accession>A0A938WN83</accession>
<dbReference type="RefSeq" id="WP_205108764.1">
    <property type="nucleotide sequence ID" value="NZ_CAWUJD010000001.1"/>
</dbReference>
<proteinExistence type="predicted"/>
<dbReference type="GO" id="GO:0016791">
    <property type="term" value="F:phosphatase activity"/>
    <property type="evidence" value="ECO:0007669"/>
    <property type="project" value="TreeGrafter"/>
</dbReference>
<name>A0A938WN83_9BACT</name>
<dbReference type="AlphaFoldDB" id="A0A938WN83"/>
<dbReference type="Gene3D" id="3.30.1240.10">
    <property type="match status" value="1"/>
</dbReference>
<gene>
    <name evidence="1" type="ORF">H6B30_05660</name>
</gene>
<dbReference type="InterPro" id="IPR000150">
    <property type="entry name" value="Cof"/>
</dbReference>
<evidence type="ECO:0000313" key="1">
    <source>
        <dbReference type="EMBL" id="MBM6661244.1"/>
    </source>
</evidence>
<dbReference type="SUPFAM" id="SSF56784">
    <property type="entry name" value="HAD-like"/>
    <property type="match status" value="1"/>
</dbReference>
<keyword evidence="2" id="KW-1185">Reference proteome</keyword>
<dbReference type="Pfam" id="PF08282">
    <property type="entry name" value="Hydrolase_3"/>
    <property type="match status" value="1"/>
</dbReference>
<dbReference type="PANTHER" id="PTHR10000:SF25">
    <property type="entry name" value="PHOSPHATASE YKRA-RELATED"/>
    <property type="match status" value="1"/>
</dbReference>
<dbReference type="PROSITE" id="PS01229">
    <property type="entry name" value="COF_2"/>
    <property type="match status" value="1"/>
</dbReference>
<dbReference type="SFLD" id="SFLDG01140">
    <property type="entry name" value="C2.B:_Phosphomannomutase_and_P"/>
    <property type="match status" value="1"/>
</dbReference>
<keyword evidence="1" id="KW-0378">Hydrolase</keyword>
<dbReference type="GO" id="GO:0000287">
    <property type="term" value="F:magnesium ion binding"/>
    <property type="evidence" value="ECO:0007669"/>
    <property type="project" value="TreeGrafter"/>
</dbReference>
<reference evidence="1 2" key="1">
    <citation type="journal article" date="2021" name="Sci. Rep.">
        <title>The distribution of antibiotic resistance genes in chicken gut microbiota commensals.</title>
        <authorList>
            <person name="Juricova H."/>
            <person name="Matiasovicova J."/>
            <person name="Kubasova T."/>
            <person name="Cejkova D."/>
            <person name="Rychlik I."/>
        </authorList>
    </citation>
    <scope>NUCLEOTIDE SEQUENCE [LARGE SCALE GENOMIC DNA]</scope>
    <source>
        <strain evidence="1 2">An819</strain>
    </source>
</reference>
<dbReference type="InterPro" id="IPR023214">
    <property type="entry name" value="HAD_sf"/>
</dbReference>
<evidence type="ECO:0000313" key="2">
    <source>
        <dbReference type="Proteomes" id="UP000764045"/>
    </source>
</evidence>
<dbReference type="InterPro" id="IPR036412">
    <property type="entry name" value="HAD-like_sf"/>
</dbReference>
<comment type="caution">
    <text evidence="1">The sequence shown here is derived from an EMBL/GenBank/DDBJ whole genome shotgun (WGS) entry which is preliminary data.</text>
</comment>
<dbReference type="GO" id="GO:0005829">
    <property type="term" value="C:cytosol"/>
    <property type="evidence" value="ECO:0007669"/>
    <property type="project" value="TreeGrafter"/>
</dbReference>
<dbReference type="NCBIfam" id="TIGR01484">
    <property type="entry name" value="HAD-SF-IIB"/>
    <property type="match status" value="1"/>
</dbReference>
<dbReference type="EMBL" id="JACJJL010000007">
    <property type="protein sequence ID" value="MBM6661244.1"/>
    <property type="molecule type" value="Genomic_DNA"/>
</dbReference>
<dbReference type="NCBIfam" id="TIGR00099">
    <property type="entry name" value="Cof-subfamily"/>
    <property type="match status" value="1"/>
</dbReference>
<protein>
    <submittedName>
        <fullName evidence="1">Cof-type HAD-IIB family hydrolase</fullName>
    </submittedName>
</protein>
<dbReference type="Gene3D" id="3.40.50.1000">
    <property type="entry name" value="HAD superfamily/HAD-like"/>
    <property type="match status" value="1"/>
</dbReference>
<sequence length="261" mass="28048">MIRSIFLDIDGTLVSFNTHTIPTSTVDALARAKDNGVGIYISTGRPKLLINNLGQIEDLIDGYITTNGALCIKGETTVYCNPVPQSDIDAILADSIASDYACLVAGERDVVLVNAKQVFTDVFINQLNVTNIDTSLPLSALNGQRILQFSPFIDANREARLMQLMPNCVSGRWHPAFCDITSSMADKGKGLEKMAEYLGLDIAETMAFGDGGNDISILRRAGVGVAMGNAGDDVKQAADYVTSHVDDNGIRNALMHYGVID</sequence>
<dbReference type="Proteomes" id="UP000764045">
    <property type="component" value="Unassembled WGS sequence"/>
</dbReference>
<organism evidence="1 2">
    <name type="scientific">Marseilla massiliensis</name>
    <dbReference type="NCBI Taxonomy" id="1841864"/>
    <lineage>
        <taxon>Bacteria</taxon>
        <taxon>Pseudomonadati</taxon>
        <taxon>Bacteroidota</taxon>
        <taxon>Bacteroidia</taxon>
        <taxon>Bacteroidales</taxon>
        <taxon>Prevotellaceae</taxon>
        <taxon>Marseilla</taxon>
    </lineage>
</organism>
<dbReference type="InterPro" id="IPR006379">
    <property type="entry name" value="HAD-SF_hydro_IIB"/>
</dbReference>